<dbReference type="EMBL" id="KV875107">
    <property type="protein sequence ID" value="OIW23350.1"/>
    <property type="molecule type" value="Genomic_DNA"/>
</dbReference>
<dbReference type="AlphaFoldDB" id="A0A1J7I776"/>
<dbReference type="Proteomes" id="UP000182658">
    <property type="component" value="Unassembled WGS sequence"/>
</dbReference>
<keyword evidence="2" id="KW-1185">Reference proteome</keyword>
<sequence length="134" mass="14934">MIKLLLVMGTFSRSVNELRASCLVEVYVDMYKSAERVRPVAKERHSRQRMQRGVPGYGSTVAHNYYISEDSNFRERGLGYGGVGLDYSTGLLAPSFFPEDSTTDILSGWNSRLLFHAHGCSSILIQKPKSSGQP</sequence>
<name>A0A1J7I776_9PEZI</name>
<organism evidence="1 2">
    <name type="scientific">Coniochaeta ligniaria NRRL 30616</name>
    <dbReference type="NCBI Taxonomy" id="1408157"/>
    <lineage>
        <taxon>Eukaryota</taxon>
        <taxon>Fungi</taxon>
        <taxon>Dikarya</taxon>
        <taxon>Ascomycota</taxon>
        <taxon>Pezizomycotina</taxon>
        <taxon>Sordariomycetes</taxon>
        <taxon>Sordariomycetidae</taxon>
        <taxon>Coniochaetales</taxon>
        <taxon>Coniochaetaceae</taxon>
        <taxon>Coniochaeta</taxon>
    </lineage>
</organism>
<proteinExistence type="predicted"/>
<gene>
    <name evidence="1" type="ORF">CONLIGDRAFT_649867</name>
</gene>
<accession>A0A1J7I776</accession>
<protein>
    <submittedName>
        <fullName evidence="1">Uncharacterized protein</fullName>
    </submittedName>
</protein>
<evidence type="ECO:0000313" key="1">
    <source>
        <dbReference type="EMBL" id="OIW23350.1"/>
    </source>
</evidence>
<reference evidence="1 2" key="1">
    <citation type="submission" date="2016-10" db="EMBL/GenBank/DDBJ databases">
        <title>Draft genome sequence of Coniochaeta ligniaria NRRL30616, a lignocellulolytic fungus for bioabatement of inhibitors in plant biomass hydrolysates.</title>
        <authorList>
            <consortium name="DOE Joint Genome Institute"/>
            <person name="Jimenez D.J."/>
            <person name="Hector R.E."/>
            <person name="Riley R."/>
            <person name="Sun H."/>
            <person name="Grigoriev I.V."/>
            <person name="Van Elsas J.D."/>
            <person name="Nichols N.N."/>
        </authorList>
    </citation>
    <scope>NUCLEOTIDE SEQUENCE [LARGE SCALE GENOMIC DNA]</scope>
    <source>
        <strain evidence="1 2">NRRL 30616</strain>
    </source>
</reference>
<dbReference type="InParanoid" id="A0A1J7I776"/>
<evidence type="ECO:0000313" key="2">
    <source>
        <dbReference type="Proteomes" id="UP000182658"/>
    </source>
</evidence>